<evidence type="ECO:0000256" key="4">
    <source>
        <dbReference type="SAM" id="Coils"/>
    </source>
</evidence>
<dbReference type="GO" id="GO:0005525">
    <property type="term" value="F:GTP binding"/>
    <property type="evidence" value="ECO:0007669"/>
    <property type="project" value="UniProtKB-KW"/>
</dbReference>
<evidence type="ECO:0000259" key="5">
    <source>
        <dbReference type="Pfam" id="PF04548"/>
    </source>
</evidence>
<keyword evidence="2" id="KW-0547">Nucleotide-binding</keyword>
<dbReference type="InterPro" id="IPR045058">
    <property type="entry name" value="GIMA/IAN/Toc"/>
</dbReference>
<dbReference type="PANTHER" id="PTHR10903">
    <property type="entry name" value="GTPASE, IMAP FAMILY MEMBER-RELATED"/>
    <property type="match status" value="1"/>
</dbReference>
<evidence type="ECO:0000256" key="3">
    <source>
        <dbReference type="ARBA" id="ARBA00023134"/>
    </source>
</evidence>
<accession>A0A7J6D855</accession>
<evidence type="ECO:0000256" key="2">
    <source>
        <dbReference type="ARBA" id="ARBA00022741"/>
    </source>
</evidence>
<protein>
    <recommendedName>
        <fullName evidence="5">AIG1-type G domain-containing protein</fullName>
    </recommendedName>
</protein>
<gene>
    <name evidence="6" type="ORF">G5714_002850</name>
</gene>
<organism evidence="6 7">
    <name type="scientific">Onychostoma macrolepis</name>
    <dbReference type="NCBI Taxonomy" id="369639"/>
    <lineage>
        <taxon>Eukaryota</taxon>
        <taxon>Metazoa</taxon>
        <taxon>Chordata</taxon>
        <taxon>Craniata</taxon>
        <taxon>Vertebrata</taxon>
        <taxon>Euteleostomi</taxon>
        <taxon>Actinopterygii</taxon>
        <taxon>Neopterygii</taxon>
        <taxon>Teleostei</taxon>
        <taxon>Ostariophysi</taxon>
        <taxon>Cypriniformes</taxon>
        <taxon>Cyprinidae</taxon>
        <taxon>Acrossocheilinae</taxon>
        <taxon>Onychostoma</taxon>
    </lineage>
</organism>
<feature type="coiled-coil region" evidence="4">
    <location>
        <begin position="192"/>
        <end position="228"/>
    </location>
</feature>
<proteinExistence type="inferred from homology"/>
<dbReference type="Proteomes" id="UP000579812">
    <property type="component" value="Unassembled WGS sequence"/>
</dbReference>
<evidence type="ECO:0000256" key="1">
    <source>
        <dbReference type="ARBA" id="ARBA00008535"/>
    </source>
</evidence>
<keyword evidence="4" id="KW-0175">Coiled coil</keyword>
<keyword evidence="7" id="KW-1185">Reference proteome</keyword>
<dbReference type="AlphaFoldDB" id="A0A7J6D855"/>
<comment type="similarity">
    <text evidence="1">Belongs to the TRAFAC class TrmE-Era-EngA-EngB-Septin-like GTPase superfamily. AIG1/Toc34/Toc159-like paraseptin GTPase family. IAN subfamily.</text>
</comment>
<dbReference type="InterPro" id="IPR006703">
    <property type="entry name" value="G_AIG1"/>
</dbReference>
<evidence type="ECO:0000313" key="7">
    <source>
        <dbReference type="Proteomes" id="UP000579812"/>
    </source>
</evidence>
<dbReference type="PANTHER" id="PTHR10903:SF170">
    <property type="entry name" value="GTPASE IMAP FAMILY MEMBER 7"/>
    <property type="match status" value="1"/>
</dbReference>
<dbReference type="Gene3D" id="3.40.50.300">
    <property type="entry name" value="P-loop containing nucleotide triphosphate hydrolases"/>
    <property type="match status" value="1"/>
</dbReference>
<sequence>MSFPKPWCKRERSPDGNRPNMSKLNLVVCGSDGTLKSSISELIRQQTDRDVKLHGHLISLVELPALNRLSEEEVMHQTLNCVSLCDLGVHVFLLIVPAGPLNNEDKAEIDKILNIFDSREHFVVLFTSNLPVDEPVTDFVKSSPESQRLISLYGGQYRVMGLKEPENSRQIPELLEYIENMKSEPYSPQMYVKAQENRVRHETEEKHKEELKRMKDEIDLLKQKTQSEGSMNVIRKQKLNLVLCGSDALLKTSVFRLIRENKDLALHGHQINLVVLPALFNTGFSEEKCFVLENSSQIPDLLHDVENMVKQNNGSLYTTIMCLQAQIELERNKHNAEIEELRRSFVKTAAGVTNSDDGGEKGLKLYKQLKKNTTEKGLKLYKQLKKNTTEKGLKLYKQLKKNTTEKGLKLYKQLKKNTRKKRLKLKPTYHTDQSGLVTGVTLFLFLEELLEVYLVVLKTFSGKKNSGDESGLRGRLTLAASGSKVALTHQADARHPTAK</sequence>
<feature type="domain" description="AIG1-type G" evidence="5">
    <location>
        <begin position="44"/>
        <end position="201"/>
    </location>
</feature>
<name>A0A7J6D855_9TELE</name>
<dbReference type="Pfam" id="PF04548">
    <property type="entry name" value="AIG1"/>
    <property type="match status" value="1"/>
</dbReference>
<keyword evidence="3" id="KW-0342">GTP-binding</keyword>
<evidence type="ECO:0000313" key="6">
    <source>
        <dbReference type="EMBL" id="KAF4115361.1"/>
    </source>
</evidence>
<reference evidence="6 7" key="1">
    <citation type="submission" date="2020-04" db="EMBL/GenBank/DDBJ databases">
        <title>Chromosome-level genome assembly of a cyprinid fish Onychostoma macrolepis by integration of Nanopore Sequencing, Bionano and Hi-C technology.</title>
        <authorList>
            <person name="Wang D."/>
        </authorList>
    </citation>
    <scope>NUCLEOTIDE SEQUENCE [LARGE SCALE GENOMIC DNA]</scope>
    <source>
        <strain evidence="6">SWU-2019</strain>
        <tissue evidence="6">Muscle</tissue>
    </source>
</reference>
<dbReference type="InterPro" id="IPR027417">
    <property type="entry name" value="P-loop_NTPase"/>
</dbReference>
<comment type="caution">
    <text evidence="6">The sequence shown here is derived from an EMBL/GenBank/DDBJ whole genome shotgun (WGS) entry which is preliminary data.</text>
</comment>
<dbReference type="EMBL" id="JAAMOB010000003">
    <property type="protein sequence ID" value="KAF4115361.1"/>
    <property type="molecule type" value="Genomic_DNA"/>
</dbReference>